<dbReference type="Proteomes" id="UP001497444">
    <property type="component" value="Chromosome 7"/>
</dbReference>
<evidence type="ECO:0000256" key="1">
    <source>
        <dbReference type="ARBA" id="ARBA00005598"/>
    </source>
</evidence>
<gene>
    <name evidence="2" type="ORF">CSSPJE1EN1_LOCUS22049</name>
</gene>
<name>A0ABP0XDZ7_9BRYO</name>
<dbReference type="Gene3D" id="3.40.50.1820">
    <property type="entry name" value="alpha/beta hydrolase"/>
    <property type="match status" value="1"/>
</dbReference>
<reference evidence="2" key="1">
    <citation type="submission" date="2024-02" db="EMBL/GenBank/DDBJ databases">
        <authorList>
            <consortium name="ELIXIR-Norway"/>
            <consortium name="Elixir Norway"/>
        </authorList>
    </citation>
    <scope>NUCLEOTIDE SEQUENCE</scope>
</reference>
<dbReference type="EMBL" id="OZ020102">
    <property type="protein sequence ID" value="CAK9276571.1"/>
    <property type="molecule type" value="Genomic_DNA"/>
</dbReference>
<dbReference type="InterPro" id="IPR029058">
    <property type="entry name" value="AB_hydrolase_fold"/>
</dbReference>
<evidence type="ECO:0000313" key="3">
    <source>
        <dbReference type="Proteomes" id="UP001497444"/>
    </source>
</evidence>
<dbReference type="SUPFAM" id="SSF53474">
    <property type="entry name" value="alpha/beta-Hydrolases"/>
    <property type="match status" value="1"/>
</dbReference>
<sequence>MEEEGDSTVITLDMEFGSWGCLRYQVPTASGPISVVVCGDQDKPALLTYPDVGLNYVSCFEGLFSDPEASSVLYHNFCIYHVDALGHEVSILFYLTCAPDQPSLSVDDLADQLAEVLDFFGLDEVIGLGVTGGAYILTHFALKYRERALGLILVSPLCQTPSWTEWIYNKAIINLLYFCGMSGFVKDTFLQRYFSQEARTTPGAGLDVITTYHKHLDDVPSRNVMRYMQAINQRVDLSERVKKLKCRTLIIVGEHSPFHHEALHLSTQMHKRYNALIEVQACGSLVTEEQPHAMFVPMELFLMGYSFYQRPVYSLSSTPTSPLSPPCVSPELLSPESLGLKLKPIKTRVSVPEEENC</sequence>
<keyword evidence="3" id="KW-1185">Reference proteome</keyword>
<accession>A0ABP0XDZ7</accession>
<dbReference type="Pfam" id="PF03096">
    <property type="entry name" value="Ndr"/>
    <property type="match status" value="1"/>
</dbReference>
<comment type="similarity">
    <text evidence="1">Belongs to the NDRG family.</text>
</comment>
<proteinExistence type="inferred from homology"/>
<dbReference type="InterPro" id="IPR004142">
    <property type="entry name" value="NDRG"/>
</dbReference>
<organism evidence="2 3">
    <name type="scientific">Sphagnum jensenii</name>
    <dbReference type="NCBI Taxonomy" id="128206"/>
    <lineage>
        <taxon>Eukaryota</taxon>
        <taxon>Viridiplantae</taxon>
        <taxon>Streptophyta</taxon>
        <taxon>Embryophyta</taxon>
        <taxon>Bryophyta</taxon>
        <taxon>Sphagnophytina</taxon>
        <taxon>Sphagnopsida</taxon>
        <taxon>Sphagnales</taxon>
        <taxon>Sphagnaceae</taxon>
        <taxon>Sphagnum</taxon>
    </lineage>
</organism>
<protein>
    <submittedName>
        <fullName evidence="2">Uncharacterized protein</fullName>
    </submittedName>
</protein>
<evidence type="ECO:0000313" key="2">
    <source>
        <dbReference type="EMBL" id="CAK9276571.1"/>
    </source>
</evidence>
<dbReference type="PANTHER" id="PTHR11034">
    <property type="entry name" value="N-MYC DOWNSTREAM REGULATED"/>
    <property type="match status" value="1"/>
</dbReference>